<dbReference type="Proteomes" id="UP000264820">
    <property type="component" value="Unplaced"/>
</dbReference>
<dbReference type="PANTHER" id="PTHR23382">
    <property type="entry name" value="MALATE DEHYDROGENASE"/>
    <property type="match status" value="1"/>
</dbReference>
<reference evidence="3" key="2">
    <citation type="submission" date="2025-09" db="UniProtKB">
        <authorList>
            <consortium name="Ensembl"/>
        </authorList>
    </citation>
    <scope>IDENTIFICATION</scope>
</reference>
<comment type="similarity">
    <text evidence="1">Belongs to the LDH/MDH superfamily. MDH type 2 family.</text>
</comment>
<evidence type="ECO:0000313" key="3">
    <source>
        <dbReference type="Ensembl" id="ENSHCOP00000007773.1"/>
    </source>
</evidence>
<dbReference type="GeneTree" id="ENSGT00530000063410"/>
<keyword evidence="4" id="KW-1185">Reference proteome</keyword>
<reference evidence="3" key="1">
    <citation type="submission" date="2025-08" db="UniProtKB">
        <authorList>
            <consortium name="Ensembl"/>
        </authorList>
    </citation>
    <scope>IDENTIFICATION</scope>
</reference>
<dbReference type="GO" id="GO:0006108">
    <property type="term" value="P:malate metabolic process"/>
    <property type="evidence" value="ECO:0007669"/>
    <property type="project" value="InterPro"/>
</dbReference>
<evidence type="ECO:0000313" key="4">
    <source>
        <dbReference type="Proteomes" id="UP000264820"/>
    </source>
</evidence>
<keyword evidence="2" id="KW-0560">Oxidoreductase</keyword>
<protein>
    <submittedName>
        <fullName evidence="3">Malate dehydrogenase 1B, NAD (soluble)</fullName>
    </submittedName>
</protein>
<name>A0A3Q2XSE0_HIPCM</name>
<sequence length="457" mass="51725">MAKFVLAGRTDCPYYAKAELLADRLARSLPNFRIHKISILPDEWKDWLQDTCMKNGWKHEESPLVWRELVHQGGKGVFLGGFDDFLEHCQNYYNITSDMSEEMMQSIAEENLETKITLILEAHHRASLIQPLHIWISSALNPTCNMLIPSLLSAEVLSQASAISLHLLDVEGNEEELESLKMETEDLALPLLHQVTIHTDLKDAFQKAEIILLLDDHWSGVNDDTDVQQQQTIKALAALYTEYGRLIEARANGDVKVIVSGGSLVNLRCSLLLKACSLDSRRFVAVATQLENEARAAIANKLRVRTSGKVTDVIVWGDVGDSFYIDLQRANVFNYDGPIKGPPFFSHPVLEIIYDRSVSKPTVHTHRRTFRHPTFEKNRQFLLFFFLTFGQLADHYELPGDVILSVPVMFTDGQWSVVSDVTVGDDLKQKLHLFASNLRQDTFFCASCNQQHPSHHA</sequence>
<dbReference type="Ensembl" id="ENSHCOT00000001440.1">
    <property type="protein sequence ID" value="ENSHCOP00000007773.1"/>
    <property type="gene ID" value="ENSHCOG00000009881.1"/>
</dbReference>
<dbReference type="InterPro" id="IPR010945">
    <property type="entry name" value="Malate_DH_type2"/>
</dbReference>
<dbReference type="FunFam" id="3.40.50.720:FF:000144">
    <property type="entry name" value="Malate dehydrogenase [NADP]"/>
    <property type="match status" value="1"/>
</dbReference>
<dbReference type="Gene3D" id="3.90.110.10">
    <property type="entry name" value="Lactate dehydrogenase/glycoside hydrolase, family 4, C-terminal"/>
    <property type="match status" value="2"/>
</dbReference>
<dbReference type="InterPro" id="IPR036291">
    <property type="entry name" value="NAD(P)-bd_dom_sf"/>
</dbReference>
<dbReference type="InterPro" id="IPR015955">
    <property type="entry name" value="Lactate_DH/Glyco_Ohase_4_C"/>
</dbReference>
<proteinExistence type="inferred from homology"/>
<dbReference type="SUPFAM" id="SSF56327">
    <property type="entry name" value="LDH C-terminal domain-like"/>
    <property type="match status" value="1"/>
</dbReference>
<dbReference type="GO" id="GO:0016616">
    <property type="term" value="F:oxidoreductase activity, acting on the CH-OH group of donors, NAD or NADP as acceptor"/>
    <property type="evidence" value="ECO:0007669"/>
    <property type="project" value="InterPro"/>
</dbReference>
<dbReference type="GO" id="GO:0016615">
    <property type="term" value="F:malate dehydrogenase activity"/>
    <property type="evidence" value="ECO:0007669"/>
    <property type="project" value="InterPro"/>
</dbReference>
<evidence type="ECO:0000256" key="1">
    <source>
        <dbReference type="ARBA" id="ARBA00009613"/>
    </source>
</evidence>
<organism evidence="3 4">
    <name type="scientific">Hippocampus comes</name>
    <name type="common">Tiger tail seahorse</name>
    <dbReference type="NCBI Taxonomy" id="109280"/>
    <lineage>
        <taxon>Eukaryota</taxon>
        <taxon>Metazoa</taxon>
        <taxon>Chordata</taxon>
        <taxon>Craniata</taxon>
        <taxon>Vertebrata</taxon>
        <taxon>Euteleostomi</taxon>
        <taxon>Actinopterygii</taxon>
        <taxon>Neopterygii</taxon>
        <taxon>Teleostei</taxon>
        <taxon>Neoteleostei</taxon>
        <taxon>Acanthomorphata</taxon>
        <taxon>Syngnathiaria</taxon>
        <taxon>Syngnathiformes</taxon>
        <taxon>Syngnathoidei</taxon>
        <taxon>Syngnathidae</taxon>
        <taxon>Hippocampus</taxon>
    </lineage>
</organism>
<dbReference type="SUPFAM" id="SSF51735">
    <property type="entry name" value="NAD(P)-binding Rossmann-fold domains"/>
    <property type="match status" value="1"/>
</dbReference>
<accession>A0A3Q2XSE0</accession>
<dbReference type="Gene3D" id="3.40.50.720">
    <property type="entry name" value="NAD(P)-binding Rossmann-like Domain"/>
    <property type="match status" value="1"/>
</dbReference>
<dbReference type="AlphaFoldDB" id="A0A3Q2XSE0"/>
<dbReference type="OMA" id="QELCMKE"/>
<evidence type="ECO:0000256" key="2">
    <source>
        <dbReference type="ARBA" id="ARBA00023002"/>
    </source>
</evidence>
<dbReference type="STRING" id="109280.ENSHCOP00000007773"/>